<evidence type="ECO:0000256" key="3">
    <source>
        <dbReference type="ARBA" id="ARBA00022679"/>
    </source>
</evidence>
<comment type="cofactor">
    <cofactor evidence="1">
        <name>Mg(2+)</name>
        <dbReference type="ChEBI" id="CHEBI:18420"/>
    </cofactor>
</comment>
<dbReference type="GO" id="GO:0008299">
    <property type="term" value="P:isoprenoid biosynthetic process"/>
    <property type="evidence" value="ECO:0007669"/>
    <property type="project" value="InterPro"/>
</dbReference>
<organism evidence="7 8">
    <name type="scientific">Bifidobacterium oedipodis</name>
    <dbReference type="NCBI Taxonomy" id="2675322"/>
    <lineage>
        <taxon>Bacteria</taxon>
        <taxon>Bacillati</taxon>
        <taxon>Actinomycetota</taxon>
        <taxon>Actinomycetes</taxon>
        <taxon>Bifidobacteriales</taxon>
        <taxon>Bifidobacteriaceae</taxon>
        <taxon>Bifidobacterium</taxon>
    </lineage>
</organism>
<dbReference type="PROSITE" id="PS00444">
    <property type="entry name" value="POLYPRENYL_SYNTHASE_2"/>
    <property type="match status" value="1"/>
</dbReference>
<dbReference type="Gene3D" id="1.10.600.10">
    <property type="entry name" value="Farnesyl Diphosphate Synthase"/>
    <property type="match status" value="1"/>
</dbReference>
<dbReference type="PANTHER" id="PTHR12001:SF85">
    <property type="entry name" value="SHORT CHAIN ISOPRENYL DIPHOSPHATE SYNTHASE"/>
    <property type="match status" value="1"/>
</dbReference>
<dbReference type="InterPro" id="IPR008949">
    <property type="entry name" value="Isoprenoid_synthase_dom_sf"/>
</dbReference>
<evidence type="ECO:0000313" key="8">
    <source>
        <dbReference type="Proteomes" id="UP000532194"/>
    </source>
</evidence>
<evidence type="ECO:0000313" key="7">
    <source>
        <dbReference type="EMBL" id="NMM93092.1"/>
    </source>
</evidence>
<reference evidence="7 8" key="1">
    <citation type="submission" date="2020-02" db="EMBL/GenBank/DDBJ databases">
        <title>Characterization of phylogenetic diversity of novel bifidobacterial species isolated in Czech ZOOs.</title>
        <authorList>
            <person name="Lugli G.A."/>
            <person name="Vera N.B."/>
            <person name="Ventura M."/>
        </authorList>
    </citation>
    <scope>NUCLEOTIDE SEQUENCE [LARGE SCALE GENOMIC DNA]</scope>
    <source>
        <strain evidence="7 8">DSM 109957</strain>
    </source>
</reference>
<evidence type="ECO:0000256" key="5">
    <source>
        <dbReference type="ARBA" id="ARBA00022842"/>
    </source>
</evidence>
<protein>
    <submittedName>
        <fullName evidence="7">Serralysin</fullName>
    </submittedName>
</protein>
<dbReference type="InterPro" id="IPR033749">
    <property type="entry name" value="Polyprenyl_synt_CS"/>
</dbReference>
<keyword evidence="5" id="KW-0460">Magnesium</keyword>
<keyword evidence="8" id="KW-1185">Reference proteome</keyword>
<dbReference type="GO" id="GO:0004659">
    <property type="term" value="F:prenyltransferase activity"/>
    <property type="evidence" value="ECO:0007669"/>
    <property type="project" value="InterPro"/>
</dbReference>
<dbReference type="PROSITE" id="PS00723">
    <property type="entry name" value="POLYPRENYL_SYNTHASE_1"/>
    <property type="match status" value="1"/>
</dbReference>
<evidence type="ECO:0000256" key="6">
    <source>
        <dbReference type="RuleBase" id="RU004466"/>
    </source>
</evidence>
<evidence type="ECO:0000256" key="2">
    <source>
        <dbReference type="ARBA" id="ARBA00006706"/>
    </source>
</evidence>
<keyword evidence="3 6" id="KW-0808">Transferase</keyword>
<keyword evidence="4" id="KW-0479">Metal-binding</keyword>
<comment type="similarity">
    <text evidence="2 6">Belongs to the FPP/GGPP synthase family.</text>
</comment>
<dbReference type="SFLD" id="SFLDS00005">
    <property type="entry name" value="Isoprenoid_Synthase_Type_I"/>
    <property type="match status" value="1"/>
</dbReference>
<dbReference type="EMBL" id="JAAIII010000001">
    <property type="protein sequence ID" value="NMM93092.1"/>
    <property type="molecule type" value="Genomic_DNA"/>
</dbReference>
<dbReference type="SUPFAM" id="SSF48576">
    <property type="entry name" value="Terpenoid synthases"/>
    <property type="match status" value="1"/>
</dbReference>
<dbReference type="Proteomes" id="UP000532194">
    <property type="component" value="Unassembled WGS sequence"/>
</dbReference>
<dbReference type="Pfam" id="PF00348">
    <property type="entry name" value="polyprenyl_synt"/>
    <property type="match status" value="1"/>
</dbReference>
<accession>A0A7Y0HSK2</accession>
<dbReference type="AlphaFoldDB" id="A0A7Y0HSK2"/>
<proteinExistence type="inferred from homology"/>
<dbReference type="InterPro" id="IPR000092">
    <property type="entry name" value="Polyprenyl_synt"/>
</dbReference>
<dbReference type="GO" id="GO:0046872">
    <property type="term" value="F:metal ion binding"/>
    <property type="evidence" value="ECO:0007669"/>
    <property type="project" value="UniProtKB-KW"/>
</dbReference>
<sequence>MWITSNDREAIEPRILELVRELASAPDTDPVSQALQPVLNQVVDQAVQSSQGGKRLRALLALAAFDALHAGNHVEHANEYTDVDERSAMVDLACAIEVFQTAALVHDDIIDESDLRRGKPSAHCALETAVHSQSIGRGLGLMLGDVLATASIEIARRAAHNLTNSDAIDEAFLTMQREVEIGQVLDLAVEMTSLDDSQALVDASLNVFRWKTASYTTIAPLLFALLASGIPAAQAKAHALAIGRPLGLAFQLADDLLDVTGSSQNTGKPIGGDIREGKRTVLLADALEYANAPERRELAGMFEQDERNGQKVARAIELFSSTGAIERSRERIRTLWAESNAAISQLGLEADAEQHLREACARFIPEALR</sequence>
<evidence type="ECO:0000256" key="1">
    <source>
        <dbReference type="ARBA" id="ARBA00001946"/>
    </source>
</evidence>
<dbReference type="PANTHER" id="PTHR12001">
    <property type="entry name" value="GERANYLGERANYL PYROPHOSPHATE SYNTHASE"/>
    <property type="match status" value="1"/>
</dbReference>
<gene>
    <name evidence="7" type="ORF">G1C95_0277</name>
</gene>
<evidence type="ECO:0000256" key="4">
    <source>
        <dbReference type="ARBA" id="ARBA00022723"/>
    </source>
</evidence>
<dbReference type="CDD" id="cd00685">
    <property type="entry name" value="Trans_IPPS_HT"/>
    <property type="match status" value="1"/>
</dbReference>
<comment type="caution">
    <text evidence="7">The sequence shown here is derived from an EMBL/GenBank/DDBJ whole genome shotgun (WGS) entry which is preliminary data.</text>
</comment>
<name>A0A7Y0HSK2_9BIFI</name>
<dbReference type="RefSeq" id="WP_169171146.1">
    <property type="nucleotide sequence ID" value="NZ_JAAIII010000001.1"/>
</dbReference>